<sequence>MYNLSFFKKKHYLTKPTRPETRSDPEPFQPEPVLTRTRPTRTRFDLNQNNPLL</sequence>
<gene>
    <name evidence="2" type="ORF">HanXRQr2_Chr17g0821841</name>
</gene>
<reference evidence="2" key="2">
    <citation type="submission" date="2020-06" db="EMBL/GenBank/DDBJ databases">
        <title>Helianthus annuus Genome sequencing and assembly Release 2.</title>
        <authorList>
            <person name="Gouzy J."/>
            <person name="Langlade N."/>
            <person name="Munos S."/>
        </authorList>
    </citation>
    <scope>NUCLEOTIDE SEQUENCE</scope>
    <source>
        <tissue evidence="2">Leaves</tissue>
    </source>
</reference>
<name>A0A9K3GWL6_HELAN</name>
<evidence type="ECO:0000313" key="2">
    <source>
        <dbReference type="EMBL" id="KAF5757029.1"/>
    </source>
</evidence>
<accession>A0A9K3GWL6</accession>
<comment type="caution">
    <text evidence="2">The sequence shown here is derived from an EMBL/GenBank/DDBJ whole genome shotgun (WGS) entry which is preliminary data.</text>
</comment>
<proteinExistence type="predicted"/>
<feature type="region of interest" description="Disordered" evidence="1">
    <location>
        <begin position="14"/>
        <end position="53"/>
    </location>
</feature>
<dbReference type="AlphaFoldDB" id="A0A9K3GWL6"/>
<evidence type="ECO:0000313" key="3">
    <source>
        <dbReference type="Proteomes" id="UP000215914"/>
    </source>
</evidence>
<protein>
    <submittedName>
        <fullName evidence="2">Uncharacterized protein</fullName>
    </submittedName>
</protein>
<dbReference type="Proteomes" id="UP000215914">
    <property type="component" value="Unassembled WGS sequence"/>
</dbReference>
<dbReference type="EMBL" id="MNCJ02000332">
    <property type="protein sequence ID" value="KAF5757029.1"/>
    <property type="molecule type" value="Genomic_DNA"/>
</dbReference>
<organism evidence="2 3">
    <name type="scientific">Helianthus annuus</name>
    <name type="common">Common sunflower</name>
    <dbReference type="NCBI Taxonomy" id="4232"/>
    <lineage>
        <taxon>Eukaryota</taxon>
        <taxon>Viridiplantae</taxon>
        <taxon>Streptophyta</taxon>
        <taxon>Embryophyta</taxon>
        <taxon>Tracheophyta</taxon>
        <taxon>Spermatophyta</taxon>
        <taxon>Magnoliopsida</taxon>
        <taxon>eudicotyledons</taxon>
        <taxon>Gunneridae</taxon>
        <taxon>Pentapetalae</taxon>
        <taxon>asterids</taxon>
        <taxon>campanulids</taxon>
        <taxon>Asterales</taxon>
        <taxon>Asteraceae</taxon>
        <taxon>Asteroideae</taxon>
        <taxon>Heliantheae alliance</taxon>
        <taxon>Heliantheae</taxon>
        <taxon>Helianthus</taxon>
    </lineage>
</organism>
<reference evidence="2" key="1">
    <citation type="journal article" date="2017" name="Nature">
        <title>The sunflower genome provides insights into oil metabolism, flowering and Asterid evolution.</title>
        <authorList>
            <person name="Badouin H."/>
            <person name="Gouzy J."/>
            <person name="Grassa C.J."/>
            <person name="Murat F."/>
            <person name="Staton S.E."/>
            <person name="Cottret L."/>
            <person name="Lelandais-Briere C."/>
            <person name="Owens G.L."/>
            <person name="Carrere S."/>
            <person name="Mayjonade B."/>
            <person name="Legrand L."/>
            <person name="Gill N."/>
            <person name="Kane N.C."/>
            <person name="Bowers J.E."/>
            <person name="Hubner S."/>
            <person name="Bellec A."/>
            <person name="Berard A."/>
            <person name="Berges H."/>
            <person name="Blanchet N."/>
            <person name="Boniface M.C."/>
            <person name="Brunel D."/>
            <person name="Catrice O."/>
            <person name="Chaidir N."/>
            <person name="Claudel C."/>
            <person name="Donnadieu C."/>
            <person name="Faraut T."/>
            <person name="Fievet G."/>
            <person name="Helmstetter N."/>
            <person name="King M."/>
            <person name="Knapp S.J."/>
            <person name="Lai Z."/>
            <person name="Le Paslier M.C."/>
            <person name="Lippi Y."/>
            <person name="Lorenzon L."/>
            <person name="Mandel J.R."/>
            <person name="Marage G."/>
            <person name="Marchand G."/>
            <person name="Marquand E."/>
            <person name="Bret-Mestries E."/>
            <person name="Morien E."/>
            <person name="Nambeesan S."/>
            <person name="Nguyen T."/>
            <person name="Pegot-Espagnet P."/>
            <person name="Pouilly N."/>
            <person name="Raftis F."/>
            <person name="Sallet E."/>
            <person name="Schiex T."/>
            <person name="Thomas J."/>
            <person name="Vandecasteele C."/>
            <person name="Vares D."/>
            <person name="Vear F."/>
            <person name="Vautrin S."/>
            <person name="Crespi M."/>
            <person name="Mangin B."/>
            <person name="Burke J.M."/>
            <person name="Salse J."/>
            <person name="Munos S."/>
            <person name="Vincourt P."/>
            <person name="Rieseberg L.H."/>
            <person name="Langlade N.B."/>
        </authorList>
    </citation>
    <scope>NUCLEOTIDE SEQUENCE</scope>
    <source>
        <tissue evidence="2">Leaves</tissue>
    </source>
</reference>
<dbReference type="Gramene" id="mRNA:HanXRQr2_Chr17g0821841">
    <property type="protein sequence ID" value="CDS:HanXRQr2_Chr17g0821841.1"/>
    <property type="gene ID" value="HanXRQr2_Chr17g0821841"/>
</dbReference>
<keyword evidence="3" id="KW-1185">Reference proteome</keyword>
<evidence type="ECO:0000256" key="1">
    <source>
        <dbReference type="SAM" id="MobiDB-lite"/>
    </source>
</evidence>